<evidence type="ECO:0000256" key="6">
    <source>
        <dbReference type="ARBA" id="ARBA00020998"/>
    </source>
</evidence>
<comment type="pathway">
    <text evidence="3 17">Amino-acid biosynthesis; L-histidine biosynthesis; L-histidine from 5-phospho-alpha-D-ribose 1-diphosphate: step 1/9.</text>
</comment>
<comment type="cofactor">
    <cofactor evidence="17">
        <name>Mg(2+)</name>
        <dbReference type="ChEBI" id="CHEBI:18420"/>
    </cofactor>
</comment>
<feature type="domain" description="ATP phosphoribosyltransferase catalytic" evidence="18">
    <location>
        <begin position="65"/>
        <end position="217"/>
    </location>
</feature>
<keyword evidence="10 17" id="KW-0808">Transferase</keyword>
<organism evidence="20 21">
    <name type="scientific">Corynebacterium glyciniphilum AJ 3170</name>
    <dbReference type="NCBI Taxonomy" id="1404245"/>
    <lineage>
        <taxon>Bacteria</taxon>
        <taxon>Bacillati</taxon>
        <taxon>Actinomycetota</taxon>
        <taxon>Actinomycetes</taxon>
        <taxon>Mycobacteriales</taxon>
        <taxon>Corynebacteriaceae</taxon>
        <taxon>Corynebacterium</taxon>
    </lineage>
</organism>
<evidence type="ECO:0000256" key="14">
    <source>
        <dbReference type="ARBA" id="ARBA00022842"/>
    </source>
</evidence>
<comment type="subcellular location">
    <subcellularLocation>
        <location evidence="2 17">Cytoplasm</location>
    </subcellularLocation>
</comment>
<dbReference type="GO" id="GO:0000287">
    <property type="term" value="F:magnesium ion binding"/>
    <property type="evidence" value="ECO:0007669"/>
    <property type="project" value="UniProtKB-UniRule"/>
</dbReference>
<dbReference type="KEGG" id="cgy:CGLY_08680"/>
<comment type="similarity">
    <text evidence="4 17">Belongs to the ATP phosphoribosyltransferase family. Long subfamily.</text>
</comment>
<name>X5EC39_9CORY</name>
<dbReference type="HOGENOM" id="CLU_038115_1_1_11"/>
<dbReference type="Pfam" id="PF08029">
    <property type="entry name" value="HisG_C"/>
    <property type="match status" value="1"/>
</dbReference>
<dbReference type="InterPro" id="IPR011322">
    <property type="entry name" value="N-reg_PII-like_a/b"/>
</dbReference>
<comment type="activity regulation">
    <text evidence="17">Feedback inhibited by histidine.</text>
</comment>
<dbReference type="InterPro" id="IPR001348">
    <property type="entry name" value="ATP_PRibTrfase_HisG"/>
</dbReference>
<dbReference type="AlphaFoldDB" id="X5EC39"/>
<keyword evidence="12 17" id="KW-0547">Nucleotide-binding</keyword>
<evidence type="ECO:0000313" key="21">
    <source>
        <dbReference type="Proteomes" id="UP000023703"/>
    </source>
</evidence>
<dbReference type="Pfam" id="PF01634">
    <property type="entry name" value="HisG"/>
    <property type="match status" value="1"/>
</dbReference>
<feature type="domain" description="Histidine biosynthesis HisG C-terminal" evidence="19">
    <location>
        <begin position="222"/>
        <end position="293"/>
    </location>
</feature>
<evidence type="ECO:0000256" key="1">
    <source>
        <dbReference type="ARBA" id="ARBA00000915"/>
    </source>
</evidence>
<dbReference type="Gene3D" id="3.30.70.120">
    <property type="match status" value="1"/>
</dbReference>
<evidence type="ECO:0000256" key="2">
    <source>
        <dbReference type="ARBA" id="ARBA00004496"/>
    </source>
</evidence>
<evidence type="ECO:0000256" key="3">
    <source>
        <dbReference type="ARBA" id="ARBA00004667"/>
    </source>
</evidence>
<dbReference type="Proteomes" id="UP000023703">
    <property type="component" value="Chromosome"/>
</dbReference>
<sequence>MTVSESSSPAAENQPDLLRVAVPNKGSLSETATEILAEAGYPGRGDSKSLTVVDADNGVEFYFLRPKDIAIYVASGHLDMGITGRDLAADTREETEELLELGFGDSTFRYAAPADEDWTVGALEGRRIATSYPNLVRRDLTARGIDATVVRLDGAVEISIRLGVADAIADVVSTGRTLRQQGLRPFGDPVISSTAVVVGRRGAPVDERQQVLLKRIEGILHARNYVMLDYNCSRDILDSVAAITPGLSAPTVSPLAQDNWVAVRAMVPRRDANTLMDNLSALGAEAILASDIRIARI</sequence>
<dbReference type="PANTHER" id="PTHR21403:SF8">
    <property type="entry name" value="ATP PHOSPHORIBOSYLTRANSFERASE"/>
    <property type="match status" value="1"/>
</dbReference>
<dbReference type="InterPro" id="IPR013115">
    <property type="entry name" value="HisG_C"/>
</dbReference>
<accession>X5EC39</accession>
<keyword evidence="13 17" id="KW-0067">ATP-binding</keyword>
<dbReference type="GO" id="GO:0005737">
    <property type="term" value="C:cytoplasm"/>
    <property type="evidence" value="ECO:0007669"/>
    <property type="project" value="UniProtKB-SubCell"/>
</dbReference>
<evidence type="ECO:0000256" key="17">
    <source>
        <dbReference type="HAMAP-Rule" id="MF_00079"/>
    </source>
</evidence>
<evidence type="ECO:0000256" key="10">
    <source>
        <dbReference type="ARBA" id="ARBA00022679"/>
    </source>
</evidence>
<dbReference type="SUPFAM" id="SSF53850">
    <property type="entry name" value="Periplasmic binding protein-like II"/>
    <property type="match status" value="1"/>
</dbReference>
<dbReference type="GO" id="GO:0005524">
    <property type="term" value="F:ATP binding"/>
    <property type="evidence" value="ECO:0007669"/>
    <property type="project" value="UniProtKB-KW"/>
</dbReference>
<keyword evidence="9 17" id="KW-0328">Glycosyltransferase</keyword>
<comment type="function">
    <text evidence="16 17">Catalyzes the condensation of ATP and 5-phosphoribose 1-diphosphate to form N'-(5'-phosphoribosyl)-ATP (PR-ATP). Has a crucial role in the pathway because the rate of histidine biosynthesis seems to be controlled primarily by regulation of HisG enzymatic activity.</text>
</comment>
<keyword evidence="15 17" id="KW-0368">Histidine biosynthesis</keyword>
<comment type="catalytic activity">
    <reaction evidence="1 17">
        <text>1-(5-phospho-beta-D-ribosyl)-ATP + diphosphate = 5-phospho-alpha-D-ribose 1-diphosphate + ATP</text>
        <dbReference type="Rhea" id="RHEA:18473"/>
        <dbReference type="ChEBI" id="CHEBI:30616"/>
        <dbReference type="ChEBI" id="CHEBI:33019"/>
        <dbReference type="ChEBI" id="CHEBI:58017"/>
        <dbReference type="ChEBI" id="CHEBI:73183"/>
        <dbReference type="EC" id="2.4.2.17"/>
    </reaction>
</comment>
<evidence type="ECO:0000256" key="5">
    <source>
        <dbReference type="ARBA" id="ARBA00011946"/>
    </source>
</evidence>
<evidence type="ECO:0000259" key="18">
    <source>
        <dbReference type="Pfam" id="PF01634"/>
    </source>
</evidence>
<evidence type="ECO:0000256" key="12">
    <source>
        <dbReference type="ARBA" id="ARBA00022741"/>
    </source>
</evidence>
<dbReference type="GO" id="GO:0003879">
    <property type="term" value="F:ATP phosphoribosyltransferase activity"/>
    <property type="evidence" value="ECO:0007669"/>
    <property type="project" value="UniProtKB-UniRule"/>
</dbReference>
<dbReference type="PROSITE" id="PS01316">
    <property type="entry name" value="ATP_P_PHORIBOSYLTR"/>
    <property type="match status" value="1"/>
</dbReference>
<evidence type="ECO:0000256" key="16">
    <source>
        <dbReference type="ARBA" id="ARBA00024861"/>
    </source>
</evidence>
<dbReference type="NCBIfam" id="TIGR00070">
    <property type="entry name" value="hisG"/>
    <property type="match status" value="1"/>
</dbReference>
<keyword evidence="14 17" id="KW-0460">Magnesium</keyword>
<dbReference type="InterPro" id="IPR018198">
    <property type="entry name" value="ATP_PRibTrfase_CS"/>
</dbReference>
<dbReference type="InterPro" id="IPR013820">
    <property type="entry name" value="ATP_PRibTrfase_cat"/>
</dbReference>
<keyword evidence="8 17" id="KW-0028">Amino-acid biosynthesis</keyword>
<evidence type="ECO:0000313" key="20">
    <source>
        <dbReference type="EMBL" id="AHW64181.1"/>
    </source>
</evidence>
<proteinExistence type="inferred from homology"/>
<evidence type="ECO:0000256" key="8">
    <source>
        <dbReference type="ARBA" id="ARBA00022605"/>
    </source>
</evidence>
<dbReference type="eggNOG" id="COG0040">
    <property type="taxonomic scope" value="Bacteria"/>
</dbReference>
<gene>
    <name evidence="17 20" type="primary">hisG</name>
    <name evidence="20" type="ORF">CGLY_08680</name>
</gene>
<dbReference type="GO" id="GO:0000105">
    <property type="term" value="P:L-histidine biosynthetic process"/>
    <property type="evidence" value="ECO:0007669"/>
    <property type="project" value="UniProtKB-UniRule"/>
</dbReference>
<evidence type="ECO:0000256" key="15">
    <source>
        <dbReference type="ARBA" id="ARBA00023102"/>
    </source>
</evidence>
<keyword evidence="11 17" id="KW-0479">Metal-binding</keyword>
<dbReference type="PANTHER" id="PTHR21403">
    <property type="entry name" value="ATP PHOSPHORIBOSYLTRANSFERASE ATP-PRTASE"/>
    <property type="match status" value="1"/>
</dbReference>
<evidence type="ECO:0000256" key="4">
    <source>
        <dbReference type="ARBA" id="ARBA00007955"/>
    </source>
</evidence>
<dbReference type="InterPro" id="IPR015867">
    <property type="entry name" value="N-reg_PII/ATP_PRibTrfase_C"/>
</dbReference>
<reference evidence="20 21" key="1">
    <citation type="journal article" date="2015" name="Int. J. Syst. Evol. Microbiol.">
        <title>Revisiting Corynebacterium glyciniphilum (ex Kubota et al., 1972) sp. nov., nom. rev., isolated from putrefied banana.</title>
        <authorList>
            <person name="Al-Dilaimi A."/>
            <person name="Bednarz H."/>
            <person name="Lomker A."/>
            <person name="Niehaus K."/>
            <person name="Kalinowski J."/>
            <person name="Ruckert C."/>
        </authorList>
    </citation>
    <scope>NUCLEOTIDE SEQUENCE [LARGE SCALE GENOMIC DNA]</scope>
    <source>
        <strain evidence="20">AJ 3170</strain>
    </source>
</reference>
<dbReference type="EMBL" id="CP006842">
    <property type="protein sequence ID" value="AHW64181.1"/>
    <property type="molecule type" value="Genomic_DNA"/>
</dbReference>
<evidence type="ECO:0000256" key="7">
    <source>
        <dbReference type="ARBA" id="ARBA00022490"/>
    </source>
</evidence>
<dbReference type="FunFam" id="3.30.70.120:FF:000003">
    <property type="entry name" value="ATP phosphoribosyltransferase"/>
    <property type="match status" value="1"/>
</dbReference>
<keyword evidence="7 17" id="KW-0963">Cytoplasm</keyword>
<dbReference type="InterPro" id="IPR020621">
    <property type="entry name" value="ATP-PRT_HisG_long"/>
</dbReference>
<dbReference type="STRING" id="1404245.CGLY_08680"/>
<evidence type="ECO:0000259" key="19">
    <source>
        <dbReference type="Pfam" id="PF08029"/>
    </source>
</evidence>
<dbReference type="NCBIfam" id="TIGR03455">
    <property type="entry name" value="HisG_C-term"/>
    <property type="match status" value="1"/>
</dbReference>
<evidence type="ECO:0000256" key="9">
    <source>
        <dbReference type="ARBA" id="ARBA00022676"/>
    </source>
</evidence>
<dbReference type="UniPathway" id="UPA00031">
    <property type="reaction ID" value="UER00006"/>
</dbReference>
<dbReference type="Gene3D" id="3.40.190.10">
    <property type="entry name" value="Periplasmic binding protein-like II"/>
    <property type="match status" value="2"/>
</dbReference>
<keyword evidence="21" id="KW-1185">Reference proteome</keyword>
<protein>
    <recommendedName>
        <fullName evidence="6 17">ATP phosphoribosyltransferase</fullName>
        <shortName evidence="17">ATP-PRT</shortName>
        <shortName evidence="17">ATP-PRTase</shortName>
        <ecNumber evidence="5 17">2.4.2.17</ecNumber>
    </recommendedName>
</protein>
<evidence type="ECO:0000256" key="11">
    <source>
        <dbReference type="ARBA" id="ARBA00022723"/>
    </source>
</evidence>
<dbReference type="SUPFAM" id="SSF54913">
    <property type="entry name" value="GlnB-like"/>
    <property type="match status" value="1"/>
</dbReference>
<dbReference type="HAMAP" id="MF_00079">
    <property type="entry name" value="HisG_Long"/>
    <property type="match status" value="1"/>
</dbReference>
<evidence type="ECO:0000256" key="13">
    <source>
        <dbReference type="ARBA" id="ARBA00022840"/>
    </source>
</evidence>
<dbReference type="EC" id="2.4.2.17" evidence="5 17"/>